<dbReference type="NCBIfam" id="TIGR00166">
    <property type="entry name" value="S6"/>
    <property type="match status" value="1"/>
</dbReference>
<dbReference type="EMBL" id="AP011766">
    <property type="protein sequence ID" value="BAL57119.1"/>
    <property type="molecule type" value="Genomic_DNA"/>
</dbReference>
<evidence type="ECO:0000256" key="3">
    <source>
        <dbReference type="HAMAP-Rule" id="MF_00360"/>
    </source>
</evidence>
<dbReference type="InterPro" id="IPR000529">
    <property type="entry name" value="Ribosomal_bS6"/>
</dbReference>
<reference evidence="5" key="1">
    <citation type="journal article" date="2005" name="Environ. Microbiol.">
        <title>Genetic and functional properties of uncultivated thermophilic crenarchaeotes from a subsurface gold mine as revealed by analysis of genome fragments.</title>
        <authorList>
            <person name="Nunoura T."/>
            <person name="Hirayama H."/>
            <person name="Takami H."/>
            <person name="Oida H."/>
            <person name="Nishi S."/>
            <person name="Shimamura S."/>
            <person name="Suzuki Y."/>
            <person name="Inagaki F."/>
            <person name="Takai K."/>
            <person name="Nealson K.H."/>
            <person name="Horikoshi K."/>
        </authorList>
    </citation>
    <scope>NUCLEOTIDE SEQUENCE</scope>
</reference>
<sequence>MAQNRSYELLYIVRPDLPKDALEEAITKFQREVNEGGGQVLKLDEWGLRTLAYEIKHLDKGYYVLMEFQGTPDQVRKLEERLKLDENILRYQIVRQQ</sequence>
<dbReference type="GO" id="GO:0070181">
    <property type="term" value="F:small ribosomal subunit rRNA binding"/>
    <property type="evidence" value="ECO:0007669"/>
    <property type="project" value="TreeGrafter"/>
</dbReference>
<keyword evidence="3" id="KW-0687">Ribonucleoprotein</keyword>
<dbReference type="GO" id="GO:0005840">
    <property type="term" value="C:ribosome"/>
    <property type="evidence" value="ECO:0007669"/>
    <property type="project" value="UniProtKB-KW"/>
</dbReference>
<dbReference type="EMBL" id="AP011729">
    <property type="protein sequence ID" value="BAL55806.1"/>
    <property type="molecule type" value="Genomic_DNA"/>
</dbReference>
<name>H5SI73_9BACT</name>
<dbReference type="AlphaFoldDB" id="H5SI73"/>
<reference evidence="5" key="2">
    <citation type="journal article" date="2012" name="PLoS ONE">
        <title>A Deeply Branching Thermophilic Bacterium with an Ancient Acetyl-CoA Pathway Dominates a Subsurface Ecosystem.</title>
        <authorList>
            <person name="Takami H."/>
            <person name="Noguchi H."/>
            <person name="Takaki Y."/>
            <person name="Uchiyama I."/>
            <person name="Toyoda A."/>
            <person name="Nishi S."/>
            <person name="Chee G.-J."/>
            <person name="Arai W."/>
            <person name="Nunoura T."/>
            <person name="Itoh T."/>
            <person name="Hattori M."/>
            <person name="Takai K."/>
        </authorList>
    </citation>
    <scope>NUCLEOTIDE SEQUENCE</scope>
</reference>
<dbReference type="GO" id="GO:0005737">
    <property type="term" value="C:cytoplasm"/>
    <property type="evidence" value="ECO:0007669"/>
    <property type="project" value="UniProtKB-ARBA"/>
</dbReference>
<comment type="similarity">
    <text evidence="1 3">Belongs to the bacterial ribosomal protein bS6 family.</text>
</comment>
<evidence type="ECO:0000313" key="5">
    <source>
        <dbReference type="EMBL" id="BAL55859.1"/>
    </source>
</evidence>
<comment type="function">
    <text evidence="3">Binds together with bS18 to 16S ribosomal RNA.</text>
</comment>
<dbReference type="Gene3D" id="3.30.70.60">
    <property type="match status" value="1"/>
</dbReference>
<accession>H5SI73</accession>
<dbReference type="PANTHER" id="PTHR21011">
    <property type="entry name" value="MITOCHONDRIAL 28S RIBOSOMAL PROTEIN S6"/>
    <property type="match status" value="1"/>
</dbReference>
<keyword evidence="3" id="KW-0694">RNA-binding</keyword>
<dbReference type="PANTHER" id="PTHR21011:SF1">
    <property type="entry name" value="SMALL RIBOSOMAL SUBUNIT PROTEIN BS6M"/>
    <property type="match status" value="1"/>
</dbReference>
<dbReference type="GO" id="GO:0003735">
    <property type="term" value="F:structural constituent of ribosome"/>
    <property type="evidence" value="ECO:0007669"/>
    <property type="project" value="InterPro"/>
</dbReference>
<dbReference type="Pfam" id="PF01250">
    <property type="entry name" value="Ribosomal_S6"/>
    <property type="match status" value="1"/>
</dbReference>
<protein>
    <recommendedName>
        <fullName evidence="2 3">Small ribosomal subunit protein bS6</fullName>
    </recommendedName>
</protein>
<evidence type="ECO:0000256" key="2">
    <source>
        <dbReference type="ARBA" id="ARBA00035294"/>
    </source>
</evidence>
<keyword evidence="3" id="KW-0699">rRNA-binding</keyword>
<dbReference type="InterPro" id="IPR035980">
    <property type="entry name" value="Ribosomal_bS6_sf"/>
</dbReference>
<evidence type="ECO:0000256" key="1">
    <source>
        <dbReference type="ARBA" id="ARBA00009512"/>
    </source>
</evidence>
<keyword evidence="3 5" id="KW-0689">Ribosomal protein</keyword>
<gene>
    <name evidence="3" type="primary">rpsF</name>
    <name evidence="4" type="ORF">HGMM_F31E01C42</name>
    <name evidence="5" type="ORF">HGMM_F32F05C17</name>
    <name evidence="6" type="ORF">HGMM_F47C08C40</name>
</gene>
<dbReference type="CDD" id="cd00473">
    <property type="entry name" value="bS6"/>
    <property type="match status" value="1"/>
</dbReference>
<proteinExistence type="inferred from homology"/>
<dbReference type="InterPro" id="IPR014717">
    <property type="entry name" value="Transl_elong_EF1B/ribsomal_bS6"/>
</dbReference>
<dbReference type="InterPro" id="IPR020814">
    <property type="entry name" value="Ribosomal_S6_plastid/chlpt"/>
</dbReference>
<dbReference type="SUPFAM" id="SSF54995">
    <property type="entry name" value="Ribosomal protein S6"/>
    <property type="match status" value="1"/>
</dbReference>
<evidence type="ECO:0000313" key="6">
    <source>
        <dbReference type="EMBL" id="BAL57119.1"/>
    </source>
</evidence>
<dbReference type="EMBL" id="AP011731">
    <property type="protein sequence ID" value="BAL55859.1"/>
    <property type="molecule type" value="Genomic_DNA"/>
</dbReference>
<dbReference type="GO" id="GO:0006412">
    <property type="term" value="P:translation"/>
    <property type="evidence" value="ECO:0007669"/>
    <property type="project" value="UniProtKB-UniRule"/>
</dbReference>
<dbReference type="GO" id="GO:1990904">
    <property type="term" value="C:ribonucleoprotein complex"/>
    <property type="evidence" value="ECO:0007669"/>
    <property type="project" value="UniProtKB-KW"/>
</dbReference>
<organism evidence="5">
    <name type="scientific">uncultured Acetothermia bacterium</name>
    <dbReference type="NCBI Taxonomy" id="236499"/>
    <lineage>
        <taxon>Bacteria</taxon>
        <taxon>Candidatus Bipolaricaulota</taxon>
        <taxon>environmental samples</taxon>
    </lineage>
</organism>
<evidence type="ECO:0000313" key="4">
    <source>
        <dbReference type="EMBL" id="BAL55806.1"/>
    </source>
</evidence>
<dbReference type="HAMAP" id="MF_00360">
    <property type="entry name" value="Ribosomal_bS6"/>
    <property type="match status" value="1"/>
</dbReference>